<evidence type="ECO:0000256" key="2">
    <source>
        <dbReference type="ARBA" id="ARBA00008000"/>
    </source>
</evidence>
<comment type="cofactor">
    <cofactor evidence="1">
        <name>FAD</name>
        <dbReference type="ChEBI" id="CHEBI:57692"/>
    </cofactor>
</comment>
<name>A0A848L160_9ACTN</name>
<evidence type="ECO:0000256" key="4">
    <source>
        <dbReference type="ARBA" id="ARBA00022827"/>
    </source>
</evidence>
<evidence type="ECO:0000259" key="6">
    <source>
        <dbReference type="Pfam" id="PF02913"/>
    </source>
</evidence>
<keyword evidence="3" id="KW-0285">Flavoprotein</keyword>
<reference evidence="7 8" key="1">
    <citation type="submission" date="2020-04" db="EMBL/GenBank/DDBJ databases">
        <title>Gordonia sp. nov. TBRC 11910.</title>
        <authorList>
            <person name="Suriyachadkun C."/>
        </authorList>
    </citation>
    <scope>NUCLEOTIDE SEQUENCE [LARGE SCALE GENOMIC DNA]</scope>
    <source>
        <strain evidence="7 8">TBRC 11910</strain>
    </source>
</reference>
<dbReference type="Pfam" id="PF02913">
    <property type="entry name" value="FAD-oxidase_C"/>
    <property type="match status" value="1"/>
</dbReference>
<evidence type="ECO:0000256" key="1">
    <source>
        <dbReference type="ARBA" id="ARBA00001974"/>
    </source>
</evidence>
<dbReference type="FunFam" id="1.10.45.10:FF:000001">
    <property type="entry name" value="D-lactate dehydrogenase mitochondrial"/>
    <property type="match status" value="1"/>
</dbReference>
<dbReference type="AlphaFoldDB" id="A0A848L160"/>
<dbReference type="Proteomes" id="UP000550729">
    <property type="component" value="Unassembled WGS sequence"/>
</dbReference>
<gene>
    <name evidence="7" type="ORF">HH308_09290</name>
</gene>
<dbReference type="Gene3D" id="1.10.45.10">
    <property type="entry name" value="Vanillyl-alcohol Oxidase, Chain A, domain 4"/>
    <property type="match status" value="1"/>
</dbReference>
<sequence>MPGRVDASGALLLIQYDGADSPAQSLVCRSLCAHTASEVFATSDAADGEALMQARRMALPALERCGDTLLDDLAVPITQLPRMLRDIDAIAVRYGVRIATFGHLGDGNLHPTIIFDAADAASRELARQAFDAMVGRCIALGGSLTGEHGVGCLKSEHLPSMVCAAELDVMRRIKAAFDPHNILNPGRGL</sequence>
<dbReference type="PANTHER" id="PTHR42934:SF2">
    <property type="entry name" value="GLYCOLATE OXIDASE SUBUNIT GLCD"/>
    <property type="match status" value="1"/>
</dbReference>
<keyword evidence="4" id="KW-0274">FAD</keyword>
<dbReference type="FunFam" id="3.30.70.2740:FF:000001">
    <property type="entry name" value="D-lactate dehydrogenase mitochondrial"/>
    <property type="match status" value="1"/>
</dbReference>
<accession>A0A848L160</accession>
<dbReference type="InterPro" id="IPR051914">
    <property type="entry name" value="FAD-linked_OxidoTrans_Type4"/>
</dbReference>
<dbReference type="GO" id="GO:0050660">
    <property type="term" value="F:flavin adenine dinucleotide binding"/>
    <property type="evidence" value="ECO:0007669"/>
    <property type="project" value="InterPro"/>
</dbReference>
<dbReference type="EMBL" id="JABBNB010000008">
    <property type="protein sequence ID" value="NMO01408.1"/>
    <property type="molecule type" value="Genomic_DNA"/>
</dbReference>
<protein>
    <recommendedName>
        <fullName evidence="6">FAD-binding oxidoreductase/transferase type 4 C-terminal domain-containing protein</fullName>
    </recommendedName>
</protein>
<keyword evidence="8" id="KW-1185">Reference proteome</keyword>
<comment type="caution">
    <text evidence="7">The sequence shown here is derived from an EMBL/GenBank/DDBJ whole genome shotgun (WGS) entry which is preliminary data.</text>
</comment>
<evidence type="ECO:0000313" key="8">
    <source>
        <dbReference type="Proteomes" id="UP000550729"/>
    </source>
</evidence>
<dbReference type="InterPro" id="IPR004113">
    <property type="entry name" value="FAD-bd_oxidored_4_C"/>
</dbReference>
<keyword evidence="5" id="KW-0560">Oxidoreductase</keyword>
<evidence type="ECO:0000256" key="5">
    <source>
        <dbReference type="ARBA" id="ARBA00023002"/>
    </source>
</evidence>
<comment type="similarity">
    <text evidence="2">Belongs to the FAD-binding oxidoreductase/transferase type 4 family.</text>
</comment>
<dbReference type="PANTHER" id="PTHR42934">
    <property type="entry name" value="GLYCOLATE OXIDASE SUBUNIT GLCD"/>
    <property type="match status" value="1"/>
</dbReference>
<feature type="domain" description="FAD-binding oxidoreductase/transferase type 4 C-terminal" evidence="6">
    <location>
        <begin position="8"/>
        <end position="186"/>
    </location>
</feature>
<proteinExistence type="inferred from homology"/>
<dbReference type="RefSeq" id="WP_170193921.1">
    <property type="nucleotide sequence ID" value="NZ_JABBNB010000008.1"/>
</dbReference>
<organism evidence="7 8">
    <name type="scientific">Gordonia asplenii</name>
    <dbReference type="NCBI Taxonomy" id="2725283"/>
    <lineage>
        <taxon>Bacteria</taxon>
        <taxon>Bacillati</taxon>
        <taxon>Actinomycetota</taxon>
        <taxon>Actinomycetes</taxon>
        <taxon>Mycobacteriales</taxon>
        <taxon>Gordoniaceae</taxon>
        <taxon>Gordonia</taxon>
    </lineage>
</organism>
<dbReference type="GO" id="GO:0016491">
    <property type="term" value="F:oxidoreductase activity"/>
    <property type="evidence" value="ECO:0007669"/>
    <property type="project" value="UniProtKB-KW"/>
</dbReference>
<dbReference type="InterPro" id="IPR016164">
    <property type="entry name" value="FAD-linked_Oxase-like_C"/>
</dbReference>
<dbReference type="Gene3D" id="3.30.70.2740">
    <property type="match status" value="1"/>
</dbReference>
<dbReference type="SUPFAM" id="SSF55103">
    <property type="entry name" value="FAD-linked oxidases, C-terminal domain"/>
    <property type="match status" value="1"/>
</dbReference>
<dbReference type="InterPro" id="IPR016171">
    <property type="entry name" value="Vanillyl_alc_oxidase_C-sub2"/>
</dbReference>
<evidence type="ECO:0000313" key="7">
    <source>
        <dbReference type="EMBL" id="NMO01408.1"/>
    </source>
</evidence>
<evidence type="ECO:0000256" key="3">
    <source>
        <dbReference type="ARBA" id="ARBA00022630"/>
    </source>
</evidence>